<evidence type="ECO:0000259" key="1">
    <source>
        <dbReference type="Pfam" id="PF04248"/>
    </source>
</evidence>
<dbReference type="EMBL" id="FONA01000004">
    <property type="protein sequence ID" value="SFD94053.1"/>
    <property type="molecule type" value="Genomic_DNA"/>
</dbReference>
<dbReference type="AlphaFoldDB" id="A0A1I1WKW0"/>
<keyword evidence="2" id="KW-0808">Transferase</keyword>
<sequence>MKAIWNGKIIAESNDIVNVEGNAYFPMESVNPKYLKKSNTHTQCPWKGTASYFTIMVDGKENPDAAWYYPSPSGLAQSIKGRLAFWKGVQITKD</sequence>
<dbReference type="Pfam" id="PF04248">
    <property type="entry name" value="NTP_transf_9"/>
    <property type="match status" value="1"/>
</dbReference>
<dbReference type="STRING" id="385682.SAMN05444380_10485"/>
<dbReference type="eggNOG" id="COG2343">
    <property type="taxonomic scope" value="Bacteria"/>
</dbReference>
<dbReference type="Gene3D" id="2.170.150.40">
    <property type="entry name" value="Domain of unknown function (DUF427)"/>
    <property type="match status" value="1"/>
</dbReference>
<dbReference type="Proteomes" id="UP000181976">
    <property type="component" value="Unassembled WGS sequence"/>
</dbReference>
<dbReference type="RefSeq" id="WP_010528212.1">
    <property type="nucleotide sequence ID" value="NZ_AFSL01000074.1"/>
</dbReference>
<feature type="domain" description="DUF427" evidence="1">
    <location>
        <begin position="1"/>
        <end position="87"/>
    </location>
</feature>
<proteinExistence type="predicted"/>
<name>A0A1I1WKW0_9BACT</name>
<accession>A0A1I1WKW0</accession>
<dbReference type="InterPro" id="IPR007361">
    <property type="entry name" value="DUF427"/>
</dbReference>
<dbReference type="OrthoDB" id="119916at2"/>
<keyword evidence="3" id="KW-1185">Reference proteome</keyword>
<organism evidence="2 3">
    <name type="scientific">Thermophagus xiamenensis</name>
    <dbReference type="NCBI Taxonomy" id="385682"/>
    <lineage>
        <taxon>Bacteria</taxon>
        <taxon>Pseudomonadati</taxon>
        <taxon>Bacteroidota</taxon>
        <taxon>Bacteroidia</taxon>
        <taxon>Marinilabiliales</taxon>
        <taxon>Marinilabiliaceae</taxon>
        <taxon>Thermophagus</taxon>
    </lineage>
</organism>
<dbReference type="InParanoid" id="A0A1I1WKW0"/>
<evidence type="ECO:0000313" key="3">
    <source>
        <dbReference type="Proteomes" id="UP000181976"/>
    </source>
</evidence>
<reference evidence="2 3" key="1">
    <citation type="submission" date="2016-10" db="EMBL/GenBank/DDBJ databases">
        <authorList>
            <person name="de Groot N.N."/>
        </authorList>
    </citation>
    <scope>NUCLEOTIDE SEQUENCE [LARGE SCALE GENOMIC DNA]</scope>
    <source>
        <strain evidence="2 3">DSM 19012</strain>
    </source>
</reference>
<dbReference type="PANTHER" id="PTHR34310:SF5">
    <property type="entry name" value="DUF427 DOMAIN PROTEIN (AFU_ORTHOLOGUE AFUA_3G02220)"/>
    <property type="match status" value="1"/>
</dbReference>
<dbReference type="GO" id="GO:0016740">
    <property type="term" value="F:transferase activity"/>
    <property type="evidence" value="ECO:0007669"/>
    <property type="project" value="UniProtKB-KW"/>
</dbReference>
<dbReference type="InterPro" id="IPR038694">
    <property type="entry name" value="DUF427_sf"/>
</dbReference>
<dbReference type="PANTHER" id="PTHR34310">
    <property type="entry name" value="DUF427 DOMAIN PROTEIN (AFU_ORTHOLOGUE AFUA_3G02220)"/>
    <property type="match status" value="1"/>
</dbReference>
<protein>
    <submittedName>
        <fullName evidence="2">Nucleotidyltransferase</fullName>
    </submittedName>
</protein>
<evidence type="ECO:0000313" key="2">
    <source>
        <dbReference type="EMBL" id="SFD94053.1"/>
    </source>
</evidence>
<gene>
    <name evidence="2" type="ORF">SAMN05444380_10485</name>
</gene>